<dbReference type="Proteomes" id="UP000265663">
    <property type="component" value="Unassembled WGS sequence"/>
</dbReference>
<keyword evidence="2 10" id="KW-0489">Methyltransferase</keyword>
<sequence>MGSFDQSKAYAAQEEEGSFFDDGREIELLHFIYSHPNIEKIRGSPENVLAAIDEYGRTKKYLMNVGEDKGRIVTDLIAEVKPKTMVELGGYVGYSCILFANAVRKAGGERYFSFERDPAFAAVIMSLVDLAGLTDLVKVIVGSSDEGIARLVGSGQLKHVDLMFLDHYKPAYTTDLKLCEELGLITKGSVLAADNVIKPGNPPYLKYVRASVEEKVKDAGKGGETNLSGIAETNVKMYEKKYGKAKFSESKGNPNLKYESTLVNSYEPTGVPRPYELFKNADRVPLYLIVDMALKPLRLGHELRSNTNSNGSEMAESQQNAVVPFYYNHVWKNALLLALSALCAPISAALVLVAYAVSKLDGKRNATFSEEDKRHVAAAQRQKTVLVTGVSMTKGLTIARNLSQHTPHRIIGADISALSPGRFSTAISKYYRLDTPSGDDAEPYIDSILAVMRRENVDLWISCSSVVAAVEDGQVVRLAEQQAKEQGRRFEAIQFREDVVEKFHEKDRFIDYIESLDLPIPESHRCTSPYEALDVLMGELHRTPTKSGRTVARRHFIMKPIGVDDKARNNMMTLLPFRTPDATTRYIQSLNISKENPFQLQQFIKGKEYCTHALVIRGKVKAFISCPSLELLMHYEPLPATSPLSQKMLEFTERVCQDGGENFTGHLSFDFLVEDDGKGGNAKFYPIESNPRAHTAVVLFEQTPEMAEAYMSIFNSPNSLPSKSKSGPVYPCTPTYSYYWIGHDLVSLVILPLLDLLFDVTTLQHAFRELETFWNHLAYWKDGTYTFEDPIPFFLLYHVYWPAKFLNALVTGKGWSRINVSTTKMFE</sequence>
<keyword evidence="4" id="KW-0949">S-adenosyl-L-methionine</keyword>
<organism evidence="10 11">
    <name type="scientific">Pyrenophora seminiperda CCB06</name>
    <dbReference type="NCBI Taxonomy" id="1302712"/>
    <lineage>
        <taxon>Eukaryota</taxon>
        <taxon>Fungi</taxon>
        <taxon>Dikarya</taxon>
        <taxon>Ascomycota</taxon>
        <taxon>Pezizomycotina</taxon>
        <taxon>Dothideomycetes</taxon>
        <taxon>Pleosporomycetidae</taxon>
        <taxon>Pleosporales</taxon>
        <taxon>Pleosporineae</taxon>
        <taxon>Pleosporaceae</taxon>
        <taxon>Pyrenophora</taxon>
    </lineage>
</organism>
<dbReference type="PANTHER" id="PTHR43836:SF2">
    <property type="entry name" value="CATECHOL O-METHYLTRANSFERASE 1-RELATED"/>
    <property type="match status" value="1"/>
</dbReference>
<dbReference type="AlphaFoldDB" id="A0A3M7MHJ8"/>
<accession>A0A3M7MHJ8</accession>
<evidence type="ECO:0000256" key="1">
    <source>
        <dbReference type="ARBA" id="ARBA00012880"/>
    </source>
</evidence>
<dbReference type="GO" id="GO:0008171">
    <property type="term" value="F:O-methyltransferase activity"/>
    <property type="evidence" value="ECO:0007669"/>
    <property type="project" value="InterPro"/>
</dbReference>
<keyword evidence="7" id="KW-0547">Nucleotide-binding</keyword>
<evidence type="ECO:0000256" key="6">
    <source>
        <dbReference type="ARBA" id="ARBA00023453"/>
    </source>
</evidence>
<feature type="domain" description="ATP-grasp" evidence="9">
    <location>
        <begin position="510"/>
        <end position="715"/>
    </location>
</feature>
<evidence type="ECO:0000313" key="10">
    <source>
        <dbReference type="EMBL" id="RMZ73927.1"/>
    </source>
</evidence>
<gene>
    <name evidence="10" type="ORF">GMOD_00004734</name>
</gene>
<protein>
    <recommendedName>
        <fullName evidence="1">catechol O-methyltransferase</fullName>
        <ecNumber evidence="1">2.1.1.6</ecNumber>
    </recommendedName>
</protein>
<dbReference type="GO" id="GO:0005524">
    <property type="term" value="F:ATP binding"/>
    <property type="evidence" value="ECO:0007669"/>
    <property type="project" value="UniProtKB-UniRule"/>
</dbReference>
<dbReference type="Gene3D" id="3.40.50.20">
    <property type="match status" value="1"/>
</dbReference>
<name>A0A3M7MHJ8_9PLEO</name>
<feature type="transmembrane region" description="Helical" evidence="8">
    <location>
        <begin position="334"/>
        <end position="357"/>
    </location>
</feature>
<evidence type="ECO:0000259" key="9">
    <source>
        <dbReference type="PROSITE" id="PS50975"/>
    </source>
</evidence>
<evidence type="ECO:0000313" key="11">
    <source>
        <dbReference type="Proteomes" id="UP000265663"/>
    </source>
</evidence>
<keyword evidence="8" id="KW-1133">Transmembrane helix</keyword>
<proteinExistence type="inferred from homology"/>
<evidence type="ECO:0000256" key="5">
    <source>
        <dbReference type="ARBA" id="ARBA00022939"/>
    </source>
</evidence>
<dbReference type="Gene3D" id="3.40.50.150">
    <property type="entry name" value="Vaccinia Virus protein VP39"/>
    <property type="match status" value="1"/>
</dbReference>
<dbReference type="SUPFAM" id="SSF56059">
    <property type="entry name" value="Glutathione synthetase ATP-binding domain-like"/>
    <property type="match status" value="1"/>
</dbReference>
<dbReference type="EC" id="2.1.1.6" evidence="1"/>
<keyword evidence="8" id="KW-0472">Membrane</keyword>
<evidence type="ECO:0000256" key="7">
    <source>
        <dbReference type="PROSITE-ProRule" id="PRU00409"/>
    </source>
</evidence>
<dbReference type="InterPro" id="IPR002935">
    <property type="entry name" value="SAM_O-MeTrfase"/>
</dbReference>
<keyword evidence="5" id="KW-0128">Catecholamine metabolism</keyword>
<dbReference type="OrthoDB" id="186626at2759"/>
<dbReference type="EMBL" id="KE747843">
    <property type="protein sequence ID" value="RMZ73927.1"/>
    <property type="molecule type" value="Genomic_DNA"/>
</dbReference>
<keyword evidence="7" id="KW-0067">ATP-binding</keyword>
<dbReference type="GO" id="GO:0032259">
    <property type="term" value="P:methylation"/>
    <property type="evidence" value="ECO:0007669"/>
    <property type="project" value="UniProtKB-KW"/>
</dbReference>
<dbReference type="Gene3D" id="3.30.470.20">
    <property type="entry name" value="ATP-grasp fold, B domain"/>
    <property type="match status" value="1"/>
</dbReference>
<dbReference type="GO" id="GO:0006584">
    <property type="term" value="P:catecholamine metabolic process"/>
    <property type="evidence" value="ECO:0007669"/>
    <property type="project" value="UniProtKB-KW"/>
</dbReference>
<evidence type="ECO:0000256" key="4">
    <source>
        <dbReference type="ARBA" id="ARBA00022691"/>
    </source>
</evidence>
<dbReference type="GO" id="GO:0046872">
    <property type="term" value="F:metal ion binding"/>
    <property type="evidence" value="ECO:0007669"/>
    <property type="project" value="InterPro"/>
</dbReference>
<dbReference type="InterPro" id="IPR011761">
    <property type="entry name" value="ATP-grasp"/>
</dbReference>
<keyword evidence="8" id="KW-0812">Transmembrane</keyword>
<dbReference type="PROSITE" id="PS51682">
    <property type="entry name" value="SAM_OMT_I"/>
    <property type="match status" value="1"/>
</dbReference>
<dbReference type="PANTHER" id="PTHR43836">
    <property type="entry name" value="CATECHOL O-METHYLTRANSFERASE 1-RELATED"/>
    <property type="match status" value="1"/>
</dbReference>
<evidence type="ECO:0000256" key="3">
    <source>
        <dbReference type="ARBA" id="ARBA00022679"/>
    </source>
</evidence>
<keyword evidence="3 10" id="KW-0808">Transferase</keyword>
<dbReference type="SUPFAM" id="SSF53335">
    <property type="entry name" value="S-adenosyl-L-methionine-dependent methyltransferases"/>
    <property type="match status" value="1"/>
</dbReference>
<evidence type="ECO:0000256" key="8">
    <source>
        <dbReference type="SAM" id="Phobius"/>
    </source>
</evidence>
<evidence type="ECO:0000256" key="2">
    <source>
        <dbReference type="ARBA" id="ARBA00022603"/>
    </source>
</evidence>
<comment type="similarity">
    <text evidence="6">Belongs to the class I-like SAM-binding methyltransferase superfamily. Cation-dependent O-methyltransferase family.</text>
</comment>
<dbReference type="Pfam" id="PF01596">
    <property type="entry name" value="Methyltransf_3"/>
    <property type="match status" value="1"/>
</dbReference>
<reference evidence="10 11" key="1">
    <citation type="journal article" date="2014" name="PLoS ONE">
        <title>De novo Genome Assembly of the Fungal Plant Pathogen Pyrenophora semeniperda.</title>
        <authorList>
            <person name="Soliai M.M."/>
            <person name="Meyer S.E."/>
            <person name="Udall J.A."/>
            <person name="Elzinga D.E."/>
            <person name="Hermansen R.A."/>
            <person name="Bodily P.M."/>
            <person name="Hart A.A."/>
            <person name="Coleman C.E."/>
        </authorList>
    </citation>
    <scope>NUCLEOTIDE SEQUENCE [LARGE SCALE GENOMIC DNA]</scope>
    <source>
        <strain evidence="10 11">CCB06</strain>
        <tissue evidence="10">Mycelium</tissue>
    </source>
</reference>
<dbReference type="InterPro" id="IPR029063">
    <property type="entry name" value="SAM-dependent_MTases_sf"/>
</dbReference>
<keyword evidence="11" id="KW-1185">Reference proteome</keyword>
<dbReference type="PROSITE" id="PS50975">
    <property type="entry name" value="ATP_GRASP"/>
    <property type="match status" value="1"/>
</dbReference>